<proteinExistence type="predicted"/>
<organism evidence="7 8">
    <name type="scientific">Oceanobacillus piezotolerans</name>
    <dbReference type="NCBI Taxonomy" id="2448030"/>
    <lineage>
        <taxon>Bacteria</taxon>
        <taxon>Bacillati</taxon>
        <taxon>Bacillota</taxon>
        <taxon>Bacilli</taxon>
        <taxon>Bacillales</taxon>
        <taxon>Bacillaceae</taxon>
        <taxon>Oceanobacillus</taxon>
    </lineage>
</organism>
<keyword evidence="4 5" id="KW-0472">Membrane</keyword>
<dbReference type="PANTHER" id="PTHR47804:SF3">
    <property type="entry name" value="PROTEIN BRE4"/>
    <property type="match status" value="1"/>
</dbReference>
<evidence type="ECO:0000256" key="3">
    <source>
        <dbReference type="ARBA" id="ARBA00022989"/>
    </source>
</evidence>
<dbReference type="GO" id="GO:0016020">
    <property type="term" value="C:membrane"/>
    <property type="evidence" value="ECO:0007669"/>
    <property type="project" value="UniProtKB-SubCell"/>
</dbReference>
<feature type="transmembrane region" description="Helical" evidence="5">
    <location>
        <begin position="154"/>
        <end position="176"/>
    </location>
</feature>
<feature type="domain" description="Integral membrane bound transporter" evidence="6">
    <location>
        <begin position="362"/>
        <end position="489"/>
    </location>
</feature>
<feature type="transmembrane region" description="Helical" evidence="5">
    <location>
        <begin position="84"/>
        <end position="102"/>
    </location>
</feature>
<feature type="transmembrane region" description="Helical" evidence="5">
    <location>
        <begin position="33"/>
        <end position="52"/>
    </location>
</feature>
<dbReference type="EMBL" id="RCHR01000004">
    <property type="protein sequence ID" value="RLL43647.1"/>
    <property type="molecule type" value="Genomic_DNA"/>
</dbReference>
<dbReference type="PANTHER" id="PTHR47804">
    <property type="entry name" value="60S RIBOSOMAL PROTEIN L19"/>
    <property type="match status" value="1"/>
</dbReference>
<feature type="transmembrane region" description="Helical" evidence="5">
    <location>
        <begin position="348"/>
        <end position="370"/>
    </location>
</feature>
<reference evidence="7 8" key="1">
    <citation type="submission" date="2018-10" db="EMBL/GenBank/DDBJ databases">
        <title>Oceanobacillus sp. YLB-02 draft genome.</title>
        <authorList>
            <person name="Yu L."/>
        </authorList>
    </citation>
    <scope>NUCLEOTIDE SEQUENCE [LARGE SCALE GENOMIC DNA]</scope>
    <source>
        <strain evidence="7 8">YLB-02</strain>
    </source>
</reference>
<sequence length="647" mass="71956">MLNKEGLQMSQRNKGKSSVFRQAFSLNRKPIPWLKAFNAGLAASIPVIIGLLLGNFRFGLIAGLGGFTFLYVFNVPYAQRAKKICWVVLAMTLITFLGTVAAPYPLAVAVLMGLIGATAIFVFGALKIAGPSAIFFVLVFLMVSGMPIDPDEAFIRAGLVFLGGSLSWIIAMAGWFHDPHGPERSVVQRVYMELAAFVESVGTEDFNESRHRMMSALTEADETLAAGYIPWRETNIFKRLYVLNKHANSMFLYIIHHYADRNTTPLPEELVQSIKTISYSLDKKQLKNISKNILQPSEMEKDVQHLFEMIYNADAVMNEPTAKIEEKIQINRPSVKTILAGALDKNSIVFITSLRFGVVTTLAAIFAFEMELARSYWVPLSSVAVMSGATIVATYHRAIQRGIGTMIGIIIASIILSINPSGYTVAFFILMLTFITELFIVKNYGLAALFFTPSALLMAESTTQGAFSFSYFASARMLDVVIGIIIGLIGVWLIGRKSASSRLPHLVSKTIRSQGQFLVSLFSQQEKELDAEDSHELKKMRTNIINLKTLYSTAAGEIPIDEKAVEYYWPVLRSIEHLGYLLENISKIKKRPILEDDTLAKLLYNCESMAMAAERGIAPNTKDIPEIPSYHSIQEEIIQLQRVLQNT</sequence>
<dbReference type="Pfam" id="PF13515">
    <property type="entry name" value="FUSC_2"/>
    <property type="match status" value="1"/>
</dbReference>
<keyword evidence="3 5" id="KW-1133">Transmembrane helix</keyword>
<evidence type="ECO:0000256" key="2">
    <source>
        <dbReference type="ARBA" id="ARBA00022692"/>
    </source>
</evidence>
<feature type="transmembrane region" description="Helical" evidence="5">
    <location>
        <begin position="376"/>
        <end position="395"/>
    </location>
</feature>
<comment type="caution">
    <text evidence="7">The sequence shown here is derived from an EMBL/GenBank/DDBJ whole genome shotgun (WGS) entry which is preliminary data.</text>
</comment>
<evidence type="ECO:0000256" key="1">
    <source>
        <dbReference type="ARBA" id="ARBA00004141"/>
    </source>
</evidence>
<evidence type="ECO:0000256" key="4">
    <source>
        <dbReference type="ARBA" id="ARBA00023136"/>
    </source>
</evidence>
<gene>
    <name evidence="7" type="ORF">D8M04_12035</name>
</gene>
<dbReference type="InterPro" id="IPR052430">
    <property type="entry name" value="IVT-Associated"/>
</dbReference>
<keyword evidence="2 5" id="KW-0812">Transmembrane</keyword>
<feature type="transmembrane region" description="Helical" evidence="5">
    <location>
        <begin position="58"/>
        <end position="77"/>
    </location>
</feature>
<accession>A0A498D8Z0</accession>
<evidence type="ECO:0000313" key="7">
    <source>
        <dbReference type="EMBL" id="RLL43647.1"/>
    </source>
</evidence>
<comment type="subcellular location">
    <subcellularLocation>
        <location evidence="1">Membrane</location>
        <topology evidence="1">Multi-pass membrane protein</topology>
    </subcellularLocation>
</comment>
<evidence type="ECO:0000256" key="5">
    <source>
        <dbReference type="SAM" id="Phobius"/>
    </source>
</evidence>
<dbReference type="InterPro" id="IPR049453">
    <property type="entry name" value="Memb_transporter_dom"/>
</dbReference>
<feature type="transmembrane region" description="Helical" evidence="5">
    <location>
        <begin position="477"/>
        <end position="495"/>
    </location>
</feature>
<evidence type="ECO:0000259" key="6">
    <source>
        <dbReference type="Pfam" id="PF13515"/>
    </source>
</evidence>
<dbReference type="Proteomes" id="UP000270219">
    <property type="component" value="Unassembled WGS sequence"/>
</dbReference>
<dbReference type="AlphaFoldDB" id="A0A498D8Z0"/>
<name>A0A498D8Z0_9BACI</name>
<keyword evidence="8" id="KW-1185">Reference proteome</keyword>
<evidence type="ECO:0000313" key="8">
    <source>
        <dbReference type="Proteomes" id="UP000270219"/>
    </source>
</evidence>
<protein>
    <submittedName>
        <fullName evidence="7">FUSC family protein</fullName>
    </submittedName>
</protein>